<dbReference type="SFLD" id="SFLDS00019">
    <property type="entry name" value="Glutathione_Transferase_(cytos"/>
    <property type="match status" value="1"/>
</dbReference>
<dbReference type="Gene3D" id="3.40.30.10">
    <property type="entry name" value="Glutaredoxin"/>
    <property type="match status" value="1"/>
</dbReference>
<dbReference type="InterPro" id="IPR036282">
    <property type="entry name" value="Glutathione-S-Trfase_C_sf"/>
</dbReference>
<evidence type="ECO:0000313" key="3">
    <source>
        <dbReference type="EMBL" id="MDR6290167.1"/>
    </source>
</evidence>
<dbReference type="PANTHER" id="PTHR44051">
    <property type="entry name" value="GLUTATHIONE S-TRANSFERASE-RELATED"/>
    <property type="match status" value="1"/>
</dbReference>
<organism evidence="3 4">
    <name type="scientific">Inquilinus ginsengisoli</name>
    <dbReference type="NCBI Taxonomy" id="363840"/>
    <lineage>
        <taxon>Bacteria</taxon>
        <taxon>Pseudomonadati</taxon>
        <taxon>Pseudomonadota</taxon>
        <taxon>Alphaproteobacteria</taxon>
        <taxon>Rhodospirillales</taxon>
        <taxon>Rhodospirillaceae</taxon>
        <taxon>Inquilinus</taxon>
    </lineage>
</organism>
<feature type="domain" description="GST C-terminal" evidence="2">
    <location>
        <begin position="86"/>
        <end position="215"/>
    </location>
</feature>
<comment type="caution">
    <text evidence="3">The sequence shown here is derived from an EMBL/GenBank/DDBJ whole genome shotgun (WGS) entry which is preliminary data.</text>
</comment>
<evidence type="ECO:0000313" key="4">
    <source>
        <dbReference type="Proteomes" id="UP001262410"/>
    </source>
</evidence>
<dbReference type="InterPro" id="IPR010987">
    <property type="entry name" value="Glutathione-S-Trfase_C-like"/>
</dbReference>
<dbReference type="EC" id="2.5.1.18" evidence="3"/>
<dbReference type="InterPro" id="IPR004046">
    <property type="entry name" value="GST_C"/>
</dbReference>
<dbReference type="PROSITE" id="PS50405">
    <property type="entry name" value="GST_CTER"/>
    <property type="match status" value="1"/>
</dbReference>
<accession>A0ABU1JNH1</accession>
<dbReference type="EMBL" id="JAVDPW010000004">
    <property type="protein sequence ID" value="MDR6290167.1"/>
    <property type="molecule type" value="Genomic_DNA"/>
</dbReference>
<dbReference type="GO" id="GO:0004364">
    <property type="term" value="F:glutathione transferase activity"/>
    <property type="evidence" value="ECO:0007669"/>
    <property type="project" value="UniProtKB-EC"/>
</dbReference>
<dbReference type="InterPro" id="IPR040079">
    <property type="entry name" value="Glutathione_S-Trfase"/>
</dbReference>
<keyword evidence="3" id="KW-0808">Transferase</keyword>
<dbReference type="Pfam" id="PF00043">
    <property type="entry name" value="GST_C"/>
    <property type="match status" value="1"/>
</dbReference>
<protein>
    <submittedName>
        <fullName evidence="3">Glutathione S-transferase</fullName>
        <ecNumber evidence="3">2.5.1.18</ecNumber>
    </submittedName>
</protein>
<keyword evidence="4" id="KW-1185">Reference proteome</keyword>
<dbReference type="Proteomes" id="UP001262410">
    <property type="component" value="Unassembled WGS sequence"/>
</dbReference>
<evidence type="ECO:0000259" key="2">
    <source>
        <dbReference type="PROSITE" id="PS50405"/>
    </source>
</evidence>
<feature type="domain" description="GST N-terminal" evidence="1">
    <location>
        <begin position="1"/>
        <end position="80"/>
    </location>
</feature>
<dbReference type="SUPFAM" id="SSF47616">
    <property type="entry name" value="GST C-terminal domain-like"/>
    <property type="match status" value="1"/>
</dbReference>
<dbReference type="PANTHER" id="PTHR44051:SF8">
    <property type="entry name" value="GLUTATHIONE S-TRANSFERASE GSTA"/>
    <property type="match status" value="1"/>
</dbReference>
<proteinExistence type="predicted"/>
<dbReference type="PROSITE" id="PS50404">
    <property type="entry name" value="GST_NTER"/>
    <property type="match status" value="1"/>
</dbReference>
<dbReference type="CDD" id="cd03057">
    <property type="entry name" value="GST_N_Beta"/>
    <property type="match status" value="1"/>
</dbReference>
<dbReference type="InterPro" id="IPR004045">
    <property type="entry name" value="Glutathione_S-Trfase_N"/>
</dbReference>
<dbReference type="Gene3D" id="1.20.1050.10">
    <property type="match status" value="1"/>
</dbReference>
<dbReference type="SUPFAM" id="SSF52833">
    <property type="entry name" value="Thioredoxin-like"/>
    <property type="match status" value="1"/>
</dbReference>
<dbReference type="RefSeq" id="WP_309794621.1">
    <property type="nucleotide sequence ID" value="NZ_JAVDPW010000004.1"/>
</dbReference>
<reference evidence="3 4" key="1">
    <citation type="submission" date="2023-07" db="EMBL/GenBank/DDBJ databases">
        <title>Sorghum-associated microbial communities from plants grown in Nebraska, USA.</title>
        <authorList>
            <person name="Schachtman D."/>
        </authorList>
    </citation>
    <scope>NUCLEOTIDE SEQUENCE [LARGE SCALE GENOMIC DNA]</scope>
    <source>
        <strain evidence="3 4">584</strain>
    </source>
</reference>
<sequence length="233" mass="25557">MEPVLFYGIPHGCSFGSIVALEWLGQPYRLSRIDMLASPAPYGRVNASRETPTLLLEDGETLSESFAILQHIAARDLDRKLGFPQGTRAHDRLNRTLAYLHTSFHSAFAPAWIAYKLAEGDPAKAVLRDIAHDKAAKGYAHLEALLAGRDWLDGGDGRTVADAYLVGIARWGEDLSLFELAREYPRVHAHLQKLEADPAVIFAHAIEDGLPATTSGRFLGHVSLEELVPRLAA</sequence>
<dbReference type="InterPro" id="IPR036249">
    <property type="entry name" value="Thioredoxin-like_sf"/>
</dbReference>
<gene>
    <name evidence="3" type="ORF">E9232_002688</name>
</gene>
<evidence type="ECO:0000259" key="1">
    <source>
        <dbReference type="PROSITE" id="PS50404"/>
    </source>
</evidence>
<name>A0ABU1JNH1_9PROT</name>
<dbReference type="Pfam" id="PF13409">
    <property type="entry name" value="GST_N_2"/>
    <property type="match status" value="1"/>
</dbReference>